<evidence type="ECO:0000256" key="1">
    <source>
        <dbReference type="ARBA" id="ARBA00004629"/>
    </source>
</evidence>
<comment type="similarity">
    <text evidence="2">Belongs to the ZWILCH family.</text>
</comment>
<keyword evidence="6" id="KW-0995">Kinetochore</keyword>
<evidence type="ECO:0000313" key="9">
    <source>
        <dbReference type="Proteomes" id="UP000887574"/>
    </source>
</evidence>
<dbReference type="WBParaSite" id="jg15731">
    <property type="protein sequence ID" value="jg15731"/>
    <property type="gene ID" value="jg15731"/>
</dbReference>
<keyword evidence="9" id="KW-1185">Reference proteome</keyword>
<evidence type="ECO:0000256" key="8">
    <source>
        <dbReference type="ARBA" id="ARBA00023328"/>
    </source>
</evidence>
<keyword evidence="7" id="KW-0131">Cell cycle</keyword>
<protein>
    <submittedName>
        <fullName evidence="10">Uncharacterized protein</fullName>
    </submittedName>
</protein>
<dbReference type="AlphaFoldDB" id="A0A915D5X0"/>
<dbReference type="PANTHER" id="PTHR15995:SF1">
    <property type="entry name" value="PROTEIN ZWILCH HOMOLOG"/>
    <property type="match status" value="1"/>
</dbReference>
<dbReference type="InterPro" id="IPR018247">
    <property type="entry name" value="EF_Hand_1_Ca_BS"/>
</dbReference>
<evidence type="ECO:0000256" key="3">
    <source>
        <dbReference type="ARBA" id="ARBA00022454"/>
    </source>
</evidence>
<keyword evidence="8" id="KW-0137">Centromere</keyword>
<accession>A0A915D5X0</accession>
<evidence type="ECO:0000256" key="5">
    <source>
        <dbReference type="ARBA" id="ARBA00022776"/>
    </source>
</evidence>
<keyword evidence="3" id="KW-0158">Chromosome</keyword>
<keyword evidence="5" id="KW-0498">Mitosis</keyword>
<reference evidence="10" key="1">
    <citation type="submission" date="2022-11" db="UniProtKB">
        <authorList>
            <consortium name="WormBaseParasite"/>
        </authorList>
    </citation>
    <scope>IDENTIFICATION</scope>
</reference>
<dbReference type="GO" id="GO:0007094">
    <property type="term" value="P:mitotic spindle assembly checkpoint signaling"/>
    <property type="evidence" value="ECO:0007669"/>
    <property type="project" value="TreeGrafter"/>
</dbReference>
<dbReference type="PANTHER" id="PTHR15995">
    <property type="entry name" value="PROTEIN ZWILCH HOMOLOG"/>
    <property type="match status" value="1"/>
</dbReference>
<evidence type="ECO:0000313" key="10">
    <source>
        <dbReference type="WBParaSite" id="jg15731"/>
    </source>
</evidence>
<dbReference type="GO" id="GO:0034501">
    <property type="term" value="P:protein localization to kinetochore"/>
    <property type="evidence" value="ECO:0007669"/>
    <property type="project" value="TreeGrafter"/>
</dbReference>
<comment type="subcellular location">
    <subcellularLocation>
        <location evidence="1">Chromosome</location>
        <location evidence="1">Centromere</location>
        <location evidence="1">Kinetochore</location>
    </subcellularLocation>
</comment>
<name>A0A915D5X0_9BILA</name>
<dbReference type="GO" id="GO:1990423">
    <property type="term" value="C:RZZ complex"/>
    <property type="evidence" value="ECO:0007669"/>
    <property type="project" value="InterPro"/>
</dbReference>
<evidence type="ECO:0000256" key="2">
    <source>
        <dbReference type="ARBA" id="ARBA00009062"/>
    </source>
</evidence>
<keyword evidence="4" id="KW-0132">Cell division</keyword>
<dbReference type="InterPro" id="IPR018630">
    <property type="entry name" value="Zwilch"/>
</dbReference>
<organism evidence="9 10">
    <name type="scientific">Ditylenchus dipsaci</name>
    <dbReference type="NCBI Taxonomy" id="166011"/>
    <lineage>
        <taxon>Eukaryota</taxon>
        <taxon>Metazoa</taxon>
        <taxon>Ecdysozoa</taxon>
        <taxon>Nematoda</taxon>
        <taxon>Chromadorea</taxon>
        <taxon>Rhabditida</taxon>
        <taxon>Tylenchina</taxon>
        <taxon>Tylenchomorpha</taxon>
        <taxon>Sphaerularioidea</taxon>
        <taxon>Anguinidae</taxon>
        <taxon>Anguininae</taxon>
        <taxon>Ditylenchus</taxon>
    </lineage>
</organism>
<dbReference type="Gene3D" id="1.20.58.730">
    <property type="match status" value="1"/>
</dbReference>
<proteinExistence type="inferred from homology"/>
<evidence type="ECO:0000256" key="4">
    <source>
        <dbReference type="ARBA" id="ARBA00022618"/>
    </source>
</evidence>
<evidence type="ECO:0000256" key="7">
    <source>
        <dbReference type="ARBA" id="ARBA00023306"/>
    </source>
</evidence>
<dbReference type="PROSITE" id="PS00018">
    <property type="entry name" value="EF_HAND_1"/>
    <property type="match status" value="1"/>
</dbReference>
<sequence length="517" mass="57915">MPGEIELANKENIPAECTLVGDPLKVSFLTIEKLDEYAQKQGAGHNYVASVLTKIDRNSLDTHLIPSFEASELVNSLSQENFLEETLSSLGIFILADASTCQNLLLAGQQRNSKTLTTYKATYLGSLKSAIKELHHLSSQLQSILQLRKCVCRCRLDVLKDFIISEKATDFGERAVKKVDGSNLSNLLEMPPDSATAVVKFSPGWMDERVALTDRIQELKYLTKLSTALNAGEIPWIKEQDSAFLLENVAQLINGAKNCLDTMAKNIKTVQQAFQMIYDAMRTGEFRVLVELEPFACLQMLVEIGVDRFHGDLAYRYMKQEFLPNATDLDPFLLHNSANLDERIERLIPIHLALQSIIMINQFVQLAPHEKVDKAKQLLAHFATAKSADLYNKEFSFEVCMEDINRDKLKNNMSEWLLQRTYEKPAINGRIGCSAPINEVIHISKGTGFKHVAPVQVQDTISSSPAKLFMNTTMNGQKTADEVEVDNDSNQEMCEEELFDCVYLLASSNPTAVLPNK</sequence>
<dbReference type="GO" id="GO:0051301">
    <property type="term" value="P:cell division"/>
    <property type="evidence" value="ECO:0007669"/>
    <property type="project" value="UniProtKB-KW"/>
</dbReference>
<evidence type="ECO:0000256" key="6">
    <source>
        <dbReference type="ARBA" id="ARBA00022838"/>
    </source>
</evidence>
<dbReference type="Proteomes" id="UP000887574">
    <property type="component" value="Unplaced"/>
</dbReference>